<proteinExistence type="predicted"/>
<dbReference type="InterPro" id="IPR036397">
    <property type="entry name" value="RNaseH_sf"/>
</dbReference>
<evidence type="ECO:0000313" key="1">
    <source>
        <dbReference type="EMBL" id="SPD28217.1"/>
    </source>
</evidence>
<sequence>MPPTAIKAQALADFIAEFNSPWEEEGEPEQLEIWTVNIDGSSTKEMGGAGISSSHHEKDKFEYAIQLRFRATNNEAEYEALLAGLKLSKKMWNSSRFQGKKAFICGSGNKPVQGGSFSCQALNLLDVCEVDTHPHLVIALGFLTMKTLYPAIRVTNSLMKLPSTTYVLRMTLRVLYWRRLESRFLTGCMEGDTLSFDTITSVLIPGMSSLTPGESSVAFFPQEITIESVFLTWHCTGTAILVLLFSLPSVSVISSLAMAWSPEVHFAYTMQSLADLENDEVTARRRLE</sequence>
<dbReference type="SUPFAM" id="SSF53098">
    <property type="entry name" value="Ribonuclease H-like"/>
    <property type="match status" value="1"/>
</dbReference>
<dbReference type="PANTHER" id="PTHR48475">
    <property type="entry name" value="RIBONUCLEASE H"/>
    <property type="match status" value="1"/>
</dbReference>
<dbReference type="AlphaFoldDB" id="A0A2N9IRV9"/>
<dbReference type="Gene3D" id="3.30.420.10">
    <property type="entry name" value="Ribonuclease H-like superfamily/Ribonuclease H"/>
    <property type="match status" value="1"/>
</dbReference>
<dbReference type="InterPro" id="IPR012337">
    <property type="entry name" value="RNaseH-like_sf"/>
</dbReference>
<dbReference type="GO" id="GO:0003676">
    <property type="term" value="F:nucleic acid binding"/>
    <property type="evidence" value="ECO:0007669"/>
    <property type="project" value="InterPro"/>
</dbReference>
<evidence type="ECO:0008006" key="2">
    <source>
        <dbReference type="Google" id="ProtNLM"/>
    </source>
</evidence>
<reference evidence="1" key="1">
    <citation type="submission" date="2018-02" db="EMBL/GenBank/DDBJ databases">
        <authorList>
            <person name="Cohen D.B."/>
            <person name="Kent A.D."/>
        </authorList>
    </citation>
    <scope>NUCLEOTIDE SEQUENCE</scope>
</reference>
<gene>
    <name evidence="1" type="ORF">FSB_LOCUS56099</name>
</gene>
<name>A0A2N9IRV9_FAGSY</name>
<protein>
    <recommendedName>
        <fullName evidence="2">RNase H type-1 domain-containing protein</fullName>
    </recommendedName>
</protein>
<dbReference type="EMBL" id="OIVN01006226">
    <property type="protein sequence ID" value="SPD28217.1"/>
    <property type="molecule type" value="Genomic_DNA"/>
</dbReference>
<accession>A0A2N9IRV9</accession>
<dbReference type="PANTHER" id="PTHR48475:SF2">
    <property type="entry name" value="RIBONUCLEASE H"/>
    <property type="match status" value="1"/>
</dbReference>
<organism evidence="1">
    <name type="scientific">Fagus sylvatica</name>
    <name type="common">Beechnut</name>
    <dbReference type="NCBI Taxonomy" id="28930"/>
    <lineage>
        <taxon>Eukaryota</taxon>
        <taxon>Viridiplantae</taxon>
        <taxon>Streptophyta</taxon>
        <taxon>Embryophyta</taxon>
        <taxon>Tracheophyta</taxon>
        <taxon>Spermatophyta</taxon>
        <taxon>Magnoliopsida</taxon>
        <taxon>eudicotyledons</taxon>
        <taxon>Gunneridae</taxon>
        <taxon>Pentapetalae</taxon>
        <taxon>rosids</taxon>
        <taxon>fabids</taxon>
        <taxon>Fagales</taxon>
        <taxon>Fagaceae</taxon>
        <taxon>Fagus</taxon>
    </lineage>
</organism>